<dbReference type="Proteomes" id="UP001275932">
    <property type="component" value="Unassembled WGS sequence"/>
</dbReference>
<reference evidence="1 2" key="1">
    <citation type="submission" date="2022-03" db="EMBL/GenBank/DDBJ databases">
        <title>Novel taxa within the pig intestine.</title>
        <authorList>
            <person name="Wylensek D."/>
            <person name="Bishof K."/>
            <person name="Afrizal A."/>
            <person name="Clavel T."/>
        </authorList>
    </citation>
    <scope>NUCLEOTIDE SEQUENCE [LARGE SCALE GENOMIC DNA]</scope>
    <source>
        <strain evidence="1 2">CLA-KB-P66</strain>
    </source>
</reference>
<organism evidence="1 2">
    <name type="scientific">Intestinicryptomonas porci</name>
    <dbReference type="NCBI Taxonomy" id="2926320"/>
    <lineage>
        <taxon>Bacteria</taxon>
        <taxon>Pseudomonadati</taxon>
        <taxon>Verrucomicrobiota</taxon>
        <taxon>Opitutia</taxon>
        <taxon>Opitutales</taxon>
        <taxon>Intestinicryptomonaceae</taxon>
        <taxon>Intestinicryptomonas</taxon>
    </lineage>
</organism>
<comment type="caution">
    <text evidence="1">The sequence shown here is derived from an EMBL/GenBank/DDBJ whole genome shotgun (WGS) entry which is preliminary data.</text>
</comment>
<accession>A0ABU4WDZ7</accession>
<name>A0ABU4WDZ7_9BACT</name>
<dbReference type="EMBL" id="JALBUT010000001">
    <property type="protein sequence ID" value="MDX8414783.1"/>
    <property type="molecule type" value="Genomic_DNA"/>
</dbReference>
<evidence type="ECO:0000313" key="1">
    <source>
        <dbReference type="EMBL" id="MDX8414783.1"/>
    </source>
</evidence>
<keyword evidence="2" id="KW-1185">Reference proteome</keyword>
<gene>
    <name evidence="1" type="ORF">MOX91_01095</name>
</gene>
<evidence type="ECO:0000313" key="2">
    <source>
        <dbReference type="Proteomes" id="UP001275932"/>
    </source>
</evidence>
<sequence>MPICTRLLRKSRHSLRSALCLSAKLPTQAWSCPPSWDFFGLAYICTLTPRNPQDRVPENVFAKNFLG</sequence>
<protein>
    <submittedName>
        <fullName evidence="1">Uncharacterized protein</fullName>
    </submittedName>
</protein>
<proteinExistence type="predicted"/>